<keyword evidence="1 3" id="KW-0963">Cytoplasm</keyword>
<dbReference type="EMBL" id="SLWU01000006">
    <property type="protein sequence ID" value="TCO67616.1"/>
    <property type="molecule type" value="Genomic_DNA"/>
</dbReference>
<dbReference type="InterPro" id="IPR034694">
    <property type="entry name" value="HPF_long/plastid"/>
</dbReference>
<evidence type="ECO:0000256" key="3">
    <source>
        <dbReference type="HAMAP-Rule" id="MF_00839"/>
    </source>
</evidence>
<dbReference type="Gene3D" id="3.30.505.50">
    <property type="entry name" value="Sigma 54 modulation/S30EA ribosomal protein, C-terminal domain"/>
    <property type="match status" value="1"/>
</dbReference>
<reference evidence="5 6" key="1">
    <citation type="submission" date="2019-03" db="EMBL/GenBank/DDBJ databases">
        <title>Genomic Encyclopedia of Type Strains, Phase IV (KMG-IV): sequencing the most valuable type-strain genomes for metagenomic binning, comparative biology and taxonomic classification.</title>
        <authorList>
            <person name="Goeker M."/>
        </authorList>
    </citation>
    <scope>NUCLEOTIDE SEQUENCE [LARGE SCALE GENOMIC DNA]</scope>
    <source>
        <strain evidence="5 6">DSM 13054</strain>
    </source>
</reference>
<gene>
    <name evidence="3" type="primary">hpf</name>
    <name evidence="5" type="ORF">EV203_10627</name>
</gene>
<dbReference type="FunFam" id="3.30.505.50:FF:000001">
    <property type="entry name" value="Ribosome hibernation promoting factor"/>
    <property type="match status" value="1"/>
</dbReference>
<feature type="domain" description="Sigma 54 modulation/S30EA ribosomal protein C-terminal" evidence="4">
    <location>
        <begin position="125"/>
        <end position="179"/>
    </location>
</feature>
<dbReference type="Proteomes" id="UP000294886">
    <property type="component" value="Unassembled WGS sequence"/>
</dbReference>
<evidence type="ECO:0000256" key="1">
    <source>
        <dbReference type="ARBA" id="ARBA00022490"/>
    </source>
</evidence>
<dbReference type="Pfam" id="PF02482">
    <property type="entry name" value="Ribosomal_S30AE"/>
    <property type="match status" value="1"/>
</dbReference>
<dbReference type="Gene3D" id="3.30.160.100">
    <property type="entry name" value="Ribosome hibernation promotion factor-like"/>
    <property type="match status" value="1"/>
</dbReference>
<dbReference type="InterPro" id="IPR032528">
    <property type="entry name" value="Ribosom_S30AE_C"/>
</dbReference>
<comment type="caution">
    <text evidence="5">The sequence shown here is derived from an EMBL/GenBank/DDBJ whole genome shotgun (WGS) entry which is preliminary data.</text>
</comment>
<dbReference type="NCBIfam" id="TIGR00741">
    <property type="entry name" value="yfiA"/>
    <property type="match status" value="1"/>
</dbReference>
<dbReference type="InterPro" id="IPR050574">
    <property type="entry name" value="HPF/YfiA_ribosome-assoc"/>
</dbReference>
<comment type="similarity">
    <text evidence="3">Belongs to the HPF/YfiA ribosome-associated protein family. Long HPF subfamily.</text>
</comment>
<dbReference type="InterPro" id="IPR038416">
    <property type="entry name" value="Ribosom_S30AE_C_sf"/>
</dbReference>
<keyword evidence="5" id="KW-0687">Ribonucleoprotein</keyword>
<keyword evidence="5" id="KW-0689">Ribosomal protein</keyword>
<proteinExistence type="inferred from homology"/>
<name>A0A4R2KBP4_9THEO</name>
<comment type="subunit">
    <text evidence="3">Interacts with 100S ribosomes.</text>
</comment>
<dbReference type="InterPro" id="IPR003489">
    <property type="entry name" value="RHF/RaiA"/>
</dbReference>
<comment type="function">
    <text evidence="3">Required for dimerization of active 70S ribosomes into 100S ribosomes in stationary phase; 100S ribosomes are translationally inactive and sometimes present during exponential growth.</text>
</comment>
<evidence type="ECO:0000313" key="6">
    <source>
        <dbReference type="Proteomes" id="UP000294886"/>
    </source>
</evidence>
<keyword evidence="2 3" id="KW-0810">Translation regulation</keyword>
<dbReference type="GO" id="GO:0045900">
    <property type="term" value="P:negative regulation of translational elongation"/>
    <property type="evidence" value="ECO:0007669"/>
    <property type="project" value="TreeGrafter"/>
</dbReference>
<dbReference type="CDD" id="cd00552">
    <property type="entry name" value="RaiA"/>
    <property type="match status" value="1"/>
</dbReference>
<sequence>MLMNIIVSGKNGMTITDGLRNAVVKNVQKLSKYFPQDTEVRAVLSVQRNNHIAELTIPFKGIIFRAEEISDDMYVSIGGAVDKIERQILKHKAKLRNRFGANESIRFDVPTIYDEGEKREEEETSFEIVKTKRFPIKPMSPEEAILQMNLLGHTFFVFTNAETDMINVVYKRKDGKYGLIEPIGEE</sequence>
<dbReference type="PANTHER" id="PTHR33231">
    <property type="entry name" value="30S RIBOSOMAL PROTEIN"/>
    <property type="match status" value="1"/>
</dbReference>
<organism evidence="5 6">
    <name type="scientific">Caldanaerobacter subterraneus</name>
    <dbReference type="NCBI Taxonomy" id="911092"/>
    <lineage>
        <taxon>Bacteria</taxon>
        <taxon>Bacillati</taxon>
        <taxon>Bacillota</taxon>
        <taxon>Clostridia</taxon>
        <taxon>Thermoanaerobacterales</taxon>
        <taxon>Thermoanaerobacteraceae</taxon>
        <taxon>Caldanaerobacter</taxon>
    </lineage>
</organism>
<comment type="subcellular location">
    <subcellularLocation>
        <location evidence="3">Cytoplasm</location>
    </subcellularLocation>
</comment>
<evidence type="ECO:0000313" key="5">
    <source>
        <dbReference type="EMBL" id="TCO67616.1"/>
    </source>
</evidence>
<evidence type="ECO:0000259" key="4">
    <source>
        <dbReference type="Pfam" id="PF16321"/>
    </source>
</evidence>
<dbReference type="AlphaFoldDB" id="A0A4R2KBP4"/>
<dbReference type="PANTHER" id="PTHR33231:SF1">
    <property type="entry name" value="30S RIBOSOMAL PROTEIN"/>
    <property type="match status" value="1"/>
</dbReference>
<accession>A0A4R2KBP4</accession>
<protein>
    <recommendedName>
        <fullName evidence="3">Ribosome hibernation promoting factor</fullName>
        <shortName evidence="3">HPF</shortName>
    </recommendedName>
</protein>
<dbReference type="Pfam" id="PF16321">
    <property type="entry name" value="Ribosom_S30AE_C"/>
    <property type="match status" value="1"/>
</dbReference>
<dbReference type="GO" id="GO:0022627">
    <property type="term" value="C:cytosolic small ribosomal subunit"/>
    <property type="evidence" value="ECO:0007669"/>
    <property type="project" value="TreeGrafter"/>
</dbReference>
<dbReference type="InterPro" id="IPR036567">
    <property type="entry name" value="RHF-like"/>
</dbReference>
<dbReference type="HAMAP" id="MF_00839">
    <property type="entry name" value="HPF"/>
    <property type="match status" value="1"/>
</dbReference>
<evidence type="ECO:0000256" key="2">
    <source>
        <dbReference type="ARBA" id="ARBA00022845"/>
    </source>
</evidence>
<dbReference type="SUPFAM" id="SSF69754">
    <property type="entry name" value="Ribosome binding protein Y (YfiA homologue)"/>
    <property type="match status" value="1"/>
</dbReference>
<dbReference type="GO" id="GO:0043024">
    <property type="term" value="F:ribosomal small subunit binding"/>
    <property type="evidence" value="ECO:0007669"/>
    <property type="project" value="TreeGrafter"/>
</dbReference>